<evidence type="ECO:0000256" key="28">
    <source>
        <dbReference type="ARBA" id="ARBA00036989"/>
    </source>
</evidence>
<dbReference type="CDD" id="cd06558">
    <property type="entry name" value="crotonase-like"/>
    <property type="match status" value="1"/>
</dbReference>
<evidence type="ECO:0000256" key="34">
    <source>
        <dbReference type="ARBA" id="ARBA00048911"/>
    </source>
</evidence>
<evidence type="ECO:0000256" key="8">
    <source>
        <dbReference type="ARBA" id="ARBA00013000"/>
    </source>
</evidence>
<comment type="catalytic activity">
    <reaction evidence="26">
        <text>(3E,5Z)-tetradecadienoyl-CoA = (2E,5Z)-tetradecadienoyl-CoA</text>
        <dbReference type="Rhea" id="RHEA:47464"/>
        <dbReference type="ChEBI" id="CHEBI:71586"/>
        <dbReference type="ChEBI" id="CHEBI:87701"/>
    </reaction>
    <physiologicalReaction direction="right-to-left" evidence="26">
        <dbReference type="Rhea" id="RHEA:47466"/>
    </physiologicalReaction>
</comment>
<dbReference type="EC" id="1.1.1.35" evidence="8"/>
<evidence type="ECO:0000256" key="12">
    <source>
        <dbReference type="ARBA" id="ARBA00023098"/>
    </source>
</evidence>
<comment type="catalytic activity">
    <reaction evidence="25">
        <text>(2S,3S)-3-hydroxy-2-methylbutanoyl-CoA = (2E)-2-methylbut-2-enoyl-CoA + H2O</text>
        <dbReference type="Rhea" id="RHEA:31119"/>
        <dbReference type="ChEBI" id="CHEBI:15377"/>
        <dbReference type="ChEBI" id="CHEBI:57312"/>
        <dbReference type="ChEBI" id="CHEBI:57337"/>
    </reaction>
    <physiologicalReaction direction="right-to-left" evidence="25">
        <dbReference type="Rhea" id="RHEA:31121"/>
    </physiologicalReaction>
</comment>
<evidence type="ECO:0000256" key="22">
    <source>
        <dbReference type="ARBA" id="ARBA00036336"/>
    </source>
</evidence>
<dbReference type="GO" id="GO:0004165">
    <property type="term" value="F:delta(3)-delta(2)-enoyl-CoA isomerase activity"/>
    <property type="evidence" value="ECO:0007669"/>
    <property type="project" value="UniProtKB-EC"/>
</dbReference>
<evidence type="ECO:0000256" key="19">
    <source>
        <dbReference type="ARBA" id="ARBA00035909"/>
    </source>
</evidence>
<evidence type="ECO:0000256" key="29">
    <source>
        <dbReference type="ARBA" id="ARBA00038365"/>
    </source>
</evidence>
<evidence type="ECO:0000256" key="3">
    <source>
        <dbReference type="ARBA" id="ARBA00005005"/>
    </source>
</evidence>
<proteinExistence type="inferred from homology"/>
<organism evidence="39 40">
    <name type="scientific">Geotrypetes seraphini</name>
    <name type="common">Gaboon caecilian</name>
    <name type="synonym">Caecilia seraphini</name>
    <dbReference type="NCBI Taxonomy" id="260995"/>
    <lineage>
        <taxon>Eukaryota</taxon>
        <taxon>Metazoa</taxon>
        <taxon>Chordata</taxon>
        <taxon>Craniata</taxon>
        <taxon>Vertebrata</taxon>
        <taxon>Euteleostomi</taxon>
        <taxon>Amphibia</taxon>
        <taxon>Gymnophiona</taxon>
        <taxon>Geotrypetes</taxon>
    </lineage>
</organism>
<dbReference type="PANTHER" id="PTHR23309:SF49">
    <property type="entry name" value="PEROXISOMAL BIFUNCTIONAL ENZYME"/>
    <property type="match status" value="1"/>
</dbReference>
<dbReference type="CTD" id="1962"/>
<evidence type="ECO:0000256" key="17">
    <source>
        <dbReference type="ARBA" id="ARBA00035760"/>
    </source>
</evidence>
<evidence type="ECO:0000256" key="18">
    <source>
        <dbReference type="ARBA" id="ARBA00035863"/>
    </source>
</evidence>
<dbReference type="GeneID" id="117360921"/>
<comment type="catalytic activity">
    <reaction evidence="24">
        <text>(3S)-hydroxyhexanoyl-CoA = (2E)-hexenoyl-CoA + H2O</text>
        <dbReference type="Rhea" id="RHEA:30547"/>
        <dbReference type="ChEBI" id="CHEBI:15377"/>
        <dbReference type="ChEBI" id="CHEBI:62075"/>
        <dbReference type="ChEBI" id="CHEBI:62077"/>
    </reaction>
    <physiologicalReaction direction="right-to-left" evidence="24">
        <dbReference type="Rhea" id="RHEA:30549"/>
    </physiologicalReaction>
</comment>
<comment type="pathway">
    <text evidence="3">Lipid metabolism; fatty acid beta-oxidation.</text>
</comment>
<gene>
    <name evidence="40" type="primary">EHHADH</name>
</gene>
<evidence type="ECO:0000256" key="9">
    <source>
        <dbReference type="ARBA" id="ARBA00022832"/>
    </source>
</evidence>
<dbReference type="GO" id="GO:0005777">
    <property type="term" value="C:peroxisome"/>
    <property type="evidence" value="ECO:0007669"/>
    <property type="project" value="UniProtKB-SubCell"/>
</dbReference>
<evidence type="ECO:0000313" key="40">
    <source>
        <dbReference type="RefSeq" id="XP_033801439.1"/>
    </source>
</evidence>
<evidence type="ECO:0000256" key="14">
    <source>
        <dbReference type="ARBA" id="ARBA00023235"/>
    </source>
</evidence>
<evidence type="ECO:0000256" key="35">
    <source>
        <dbReference type="ARBA" id="ARBA00049448"/>
    </source>
</evidence>
<keyword evidence="10" id="KW-0560">Oxidoreductase</keyword>
<sequence length="727" mass="79318">MATFRHICDSVAVITLSNPPVNALSSALIQALQKALGEAIRDSAVEAIVICGDKGKFCAGADIREFNKPSQKRGPHLLLLTDLIESNKKPVVAAIEGVALGGGLELALGCHYRVAHVQARVGLPEVLLGILPAASGTQRLPRLIGIAAALTLITTGKYVPAREALKLGIVDKVVGENTVDEAIRLAKKVIGQPLGSRQLSTLPVQCPPNVEALLAEAMVKVKKQFRGAQSPQACIEAVRAAVHLPYTEGIKKEQELYQFLNATHEPRAQQYAFFAEREVAKWTLPSGASWKTVSPQPIHTAAVIGLGTMGSGIVISLAKAQIPVIALEKDKKQLNIGSKAVISLLDRETLKMKQLGHTEATNSLGPVRFTLDYGELRDVDIVIEAVFENMILKKEIFRHLSGICKPEAFLCTNTSGLDIDEIASVTDRPQMIVGTHFYAPAHIMKLLEVVHGRYTSSISISTAMQLAKNLGKIGVLVGNCPLFVGNRLMVLYLQQAIFLVEEGNKLEEIDQTLENFGLAMGPFQMMDLAGLDTLWGCHVEHGLARPEQSSGISTHHHSSKRYSQLLGILCEKSRFGQKSGQGWYKYEKPGGRKAMSDPWLHNFLSEYHGVNNFKTQKITQEKIIEWCLYVIINEGFKVLEDGMASGPEDIDVIYNSGYGWPKHTGGPMYYASLVGLPVVLTKLEKYYEANPDIPGLKPSSLLKNLAALGNPPLKEWRALLGSWSSKL</sequence>
<comment type="subunit">
    <text evidence="5">Monomer.</text>
</comment>
<dbReference type="EC" id="5.3.3.8" evidence="6"/>
<evidence type="ECO:0000313" key="39">
    <source>
        <dbReference type="Proteomes" id="UP000515159"/>
    </source>
</evidence>
<comment type="catalytic activity">
    <reaction evidence="23">
        <text>(3E)-hexenoyl-CoA = (2E)-hexenoyl-CoA</text>
        <dbReference type="Rhea" id="RHEA:45736"/>
        <dbReference type="ChEBI" id="CHEBI:62077"/>
        <dbReference type="ChEBI" id="CHEBI:84790"/>
    </reaction>
    <physiologicalReaction direction="left-to-right" evidence="23">
        <dbReference type="Rhea" id="RHEA:45737"/>
    </physiologicalReaction>
</comment>
<dbReference type="FunCoup" id="A0A6P8QVP1">
    <property type="interactions" value="892"/>
</dbReference>
<evidence type="ECO:0000256" key="33">
    <source>
        <dbReference type="ARBA" id="ARBA00048361"/>
    </source>
</evidence>
<dbReference type="InterPro" id="IPR018376">
    <property type="entry name" value="Enoyl-CoA_hyd/isom_CS"/>
</dbReference>
<keyword evidence="14" id="KW-0413">Isomerase</keyword>
<comment type="similarity">
    <text evidence="29">In the C-terminal section; belongs to the 3-hydroxyacyl-CoA dehydrogenase family.</text>
</comment>
<keyword evidence="16" id="KW-0511">Multifunctional enzyme</keyword>
<dbReference type="FunFam" id="1.10.1040.50:FF:000006">
    <property type="entry name" value="Peroxisomal bifunctional enzyme"/>
    <property type="match status" value="1"/>
</dbReference>
<comment type="catalytic activity">
    <reaction evidence="19">
        <text>a 4-saturated-(3S)-3-hydroxyacyl-CoA = a (3E)-enoyl-CoA + H2O</text>
        <dbReference type="Rhea" id="RHEA:20724"/>
        <dbReference type="ChEBI" id="CHEBI:15377"/>
        <dbReference type="ChEBI" id="CHEBI:58521"/>
        <dbReference type="ChEBI" id="CHEBI:137480"/>
        <dbReference type="EC" id="4.2.1.17"/>
    </reaction>
    <physiologicalReaction direction="left-to-right" evidence="19">
        <dbReference type="Rhea" id="RHEA:20725"/>
    </physiologicalReaction>
</comment>
<dbReference type="SUPFAM" id="SSF48179">
    <property type="entry name" value="6-phosphogluconate dehydrogenase C-terminal domain-like"/>
    <property type="match status" value="2"/>
</dbReference>
<feature type="domain" description="3-hydroxyacyl-CoA dehydrogenase NAD binding" evidence="38">
    <location>
        <begin position="301"/>
        <end position="479"/>
    </location>
</feature>
<evidence type="ECO:0000256" key="15">
    <source>
        <dbReference type="ARBA" id="ARBA00023239"/>
    </source>
</evidence>
<evidence type="ECO:0000256" key="7">
    <source>
        <dbReference type="ARBA" id="ARBA00012076"/>
    </source>
</evidence>
<evidence type="ECO:0000256" key="30">
    <source>
        <dbReference type="ARBA" id="ARBA00039632"/>
    </source>
</evidence>
<evidence type="ECO:0000259" key="37">
    <source>
        <dbReference type="Pfam" id="PF00725"/>
    </source>
</evidence>
<dbReference type="Gene3D" id="1.10.1040.50">
    <property type="match status" value="1"/>
</dbReference>
<name>A0A6P8QVP1_GEOSA</name>
<dbReference type="GO" id="GO:0003857">
    <property type="term" value="F:(3S)-3-hydroxyacyl-CoA dehydrogenase (NAD+) activity"/>
    <property type="evidence" value="ECO:0007669"/>
    <property type="project" value="UniProtKB-EC"/>
</dbReference>
<evidence type="ECO:0000256" key="25">
    <source>
        <dbReference type="ARBA" id="ARBA00036472"/>
    </source>
</evidence>
<evidence type="ECO:0000256" key="32">
    <source>
        <dbReference type="ARBA" id="ARBA00047613"/>
    </source>
</evidence>
<dbReference type="InterPro" id="IPR029045">
    <property type="entry name" value="ClpP/crotonase-like_dom_sf"/>
</dbReference>
<dbReference type="Pfam" id="PF00725">
    <property type="entry name" value="3HCDH"/>
    <property type="match status" value="2"/>
</dbReference>
<dbReference type="PROSITE" id="PS00166">
    <property type="entry name" value="ENOYL_COA_HYDRATASE"/>
    <property type="match status" value="1"/>
</dbReference>
<dbReference type="SUPFAM" id="SSF52096">
    <property type="entry name" value="ClpP/crotonase"/>
    <property type="match status" value="1"/>
</dbReference>
<evidence type="ECO:0000259" key="38">
    <source>
        <dbReference type="Pfam" id="PF02737"/>
    </source>
</evidence>
<evidence type="ECO:0000256" key="31">
    <source>
        <dbReference type="ARBA" id="ARBA00042031"/>
    </source>
</evidence>
<evidence type="ECO:0000256" key="20">
    <source>
        <dbReference type="ARBA" id="ARBA00035949"/>
    </source>
</evidence>
<dbReference type="InterPro" id="IPR036291">
    <property type="entry name" value="NAD(P)-bd_dom_sf"/>
</dbReference>
<dbReference type="RefSeq" id="XP_033801439.1">
    <property type="nucleotide sequence ID" value="XM_033945548.1"/>
</dbReference>
<dbReference type="InterPro" id="IPR006176">
    <property type="entry name" value="3-OHacyl-CoA_DH_NAD-bd"/>
</dbReference>
<dbReference type="Pfam" id="PF02737">
    <property type="entry name" value="3HCDH_N"/>
    <property type="match status" value="1"/>
</dbReference>
<dbReference type="InterPro" id="IPR001753">
    <property type="entry name" value="Enoyl-CoA_hydra/iso"/>
</dbReference>
<evidence type="ECO:0000256" key="27">
    <source>
        <dbReference type="ARBA" id="ARBA00036656"/>
    </source>
</evidence>
<comment type="catalytic activity">
    <reaction evidence="18">
        <text>(3E,5Z)-octadienoyl-CoA = (2E,5Z)-octadienoyl-CoA</text>
        <dbReference type="Rhea" id="RHEA:49932"/>
        <dbReference type="ChEBI" id="CHEBI:85108"/>
        <dbReference type="ChEBI" id="CHEBI:131990"/>
    </reaction>
    <physiologicalReaction direction="right-to-left" evidence="18">
        <dbReference type="Rhea" id="RHEA:49934"/>
    </physiologicalReaction>
</comment>
<evidence type="ECO:0000256" key="26">
    <source>
        <dbReference type="ARBA" id="ARBA00036570"/>
    </source>
</evidence>
<dbReference type="GO" id="GO:0004300">
    <property type="term" value="F:enoyl-CoA hydratase activity"/>
    <property type="evidence" value="ECO:0007669"/>
    <property type="project" value="UniProtKB-EC"/>
</dbReference>
<comment type="similarity">
    <text evidence="36">Belongs to the enoyl-CoA hydratase/isomerase family.</text>
</comment>
<keyword evidence="13" id="KW-0576">Peroxisome</keyword>
<evidence type="ECO:0000256" key="11">
    <source>
        <dbReference type="ARBA" id="ARBA00023027"/>
    </source>
</evidence>
<dbReference type="UniPathway" id="UPA00659"/>
<dbReference type="GO" id="GO:0070403">
    <property type="term" value="F:NAD+ binding"/>
    <property type="evidence" value="ECO:0007669"/>
    <property type="project" value="InterPro"/>
</dbReference>
<dbReference type="InterPro" id="IPR008927">
    <property type="entry name" value="6-PGluconate_DH-like_C_sf"/>
</dbReference>
<evidence type="ECO:0000256" key="13">
    <source>
        <dbReference type="ARBA" id="ARBA00023140"/>
    </source>
</evidence>
<evidence type="ECO:0000256" key="1">
    <source>
        <dbReference type="ARBA" id="ARBA00000469"/>
    </source>
</evidence>
<comment type="catalytic activity">
    <reaction evidence="20">
        <text>a (3E)-enoyl-CoA = a 4-saturated (2E)-enoyl-CoA</text>
        <dbReference type="Rhea" id="RHEA:45228"/>
        <dbReference type="ChEBI" id="CHEBI:58521"/>
        <dbReference type="ChEBI" id="CHEBI:85097"/>
        <dbReference type="EC" id="5.3.3.8"/>
    </reaction>
    <physiologicalReaction direction="left-to-right" evidence="20">
        <dbReference type="Rhea" id="RHEA:45229"/>
    </physiologicalReaction>
</comment>
<comment type="catalytic activity">
    <reaction evidence="32">
        <text>(3S)-hydroxyhexadecanoyl-CoA + NAD(+) = 3-oxohexadecanoyl-CoA + NADH + H(+)</text>
        <dbReference type="Rhea" id="RHEA:31159"/>
        <dbReference type="ChEBI" id="CHEBI:15378"/>
        <dbReference type="ChEBI" id="CHEBI:57349"/>
        <dbReference type="ChEBI" id="CHEBI:57540"/>
        <dbReference type="ChEBI" id="CHEBI:57945"/>
        <dbReference type="ChEBI" id="CHEBI:62613"/>
    </reaction>
    <physiologicalReaction direction="left-to-right" evidence="32">
        <dbReference type="Rhea" id="RHEA:31160"/>
    </physiologicalReaction>
</comment>
<dbReference type="FunFam" id="3.40.50.720:FF:000009">
    <property type="entry name" value="Fatty oxidation complex, alpha subunit"/>
    <property type="match status" value="1"/>
</dbReference>
<dbReference type="Gene3D" id="3.40.50.720">
    <property type="entry name" value="NAD(P)-binding Rossmann-like Domain"/>
    <property type="match status" value="1"/>
</dbReference>
<reference evidence="40" key="1">
    <citation type="submission" date="2025-08" db="UniProtKB">
        <authorList>
            <consortium name="RefSeq"/>
        </authorList>
    </citation>
    <scope>IDENTIFICATION</scope>
</reference>
<dbReference type="EC" id="4.2.1.17" evidence="7"/>
<keyword evidence="39" id="KW-1185">Reference proteome</keyword>
<protein>
    <recommendedName>
        <fullName evidence="30">Peroxisomal bifunctional enzyme</fullName>
        <ecNumber evidence="8">1.1.1.35</ecNumber>
        <ecNumber evidence="7">4.2.1.17</ecNumber>
        <ecNumber evidence="6">5.3.3.8</ecNumber>
    </recommendedName>
    <alternativeName>
        <fullName evidence="31">Multifunctional enzyme 1</fullName>
    </alternativeName>
</protein>
<dbReference type="FunFam" id="3.90.226.10:FF:000052">
    <property type="entry name" value="Peroxisomal bifunctional enzyme"/>
    <property type="match status" value="1"/>
</dbReference>
<comment type="catalytic activity">
    <reaction evidence="33">
        <text>(3S)-hydroxydecanoyl-CoA + NAD(+) = 3-oxodecanoyl-CoA + NADH + H(+)</text>
        <dbReference type="Rhea" id="RHEA:31187"/>
        <dbReference type="ChEBI" id="CHEBI:15378"/>
        <dbReference type="ChEBI" id="CHEBI:57540"/>
        <dbReference type="ChEBI" id="CHEBI:57945"/>
        <dbReference type="ChEBI" id="CHEBI:62548"/>
        <dbReference type="ChEBI" id="CHEBI:62616"/>
    </reaction>
    <physiologicalReaction direction="left-to-right" evidence="33">
        <dbReference type="Rhea" id="RHEA:31188"/>
    </physiologicalReaction>
</comment>
<feature type="domain" description="3-hydroxyacyl-CoA dehydrogenase C-terminal" evidence="37">
    <location>
        <begin position="627"/>
        <end position="712"/>
    </location>
</feature>
<comment type="catalytic activity">
    <reaction evidence="35">
        <text>(3S)-hydroxyhexadecanedioyl-CoA + NAD(+) = 3-oxohexadecanedioyl-CoA + NADH + H(+)</text>
        <dbReference type="Rhea" id="RHEA:40267"/>
        <dbReference type="ChEBI" id="CHEBI:15378"/>
        <dbReference type="ChEBI" id="CHEBI:57540"/>
        <dbReference type="ChEBI" id="CHEBI:57945"/>
        <dbReference type="ChEBI" id="CHEBI:77080"/>
        <dbReference type="ChEBI" id="CHEBI:77081"/>
    </reaction>
    <physiologicalReaction direction="left-to-right" evidence="35">
        <dbReference type="Rhea" id="RHEA:40268"/>
    </physiologicalReaction>
</comment>
<accession>A0A6P8QVP1</accession>
<dbReference type="InParanoid" id="A0A6P8QVP1"/>
<comment type="catalytic activity">
    <reaction evidence="34">
        <text>a (3S)-3-hydroxyacyl-CoA + NAD(+) = a 3-oxoacyl-CoA + NADH + H(+)</text>
        <dbReference type="Rhea" id="RHEA:22432"/>
        <dbReference type="ChEBI" id="CHEBI:15378"/>
        <dbReference type="ChEBI" id="CHEBI:57318"/>
        <dbReference type="ChEBI" id="CHEBI:57540"/>
        <dbReference type="ChEBI" id="CHEBI:57945"/>
        <dbReference type="ChEBI" id="CHEBI:90726"/>
        <dbReference type="EC" id="1.1.1.35"/>
    </reaction>
    <physiologicalReaction direction="left-to-right" evidence="34">
        <dbReference type="Rhea" id="RHEA:22433"/>
    </physiologicalReaction>
</comment>
<feature type="domain" description="3-hydroxyacyl-CoA dehydrogenase C-terminal" evidence="37">
    <location>
        <begin position="483"/>
        <end position="586"/>
    </location>
</feature>
<dbReference type="Gene3D" id="3.90.226.10">
    <property type="entry name" value="2-enoyl-CoA Hydratase, Chain A, domain 1"/>
    <property type="match status" value="1"/>
</dbReference>
<comment type="catalytic activity">
    <reaction evidence="21">
        <text>a (3Z)-enoyl-CoA = a 4-saturated (2E)-enoyl-CoA</text>
        <dbReference type="Rhea" id="RHEA:45900"/>
        <dbReference type="ChEBI" id="CHEBI:85097"/>
        <dbReference type="ChEBI" id="CHEBI:85489"/>
        <dbReference type="EC" id="5.3.3.8"/>
    </reaction>
    <physiologicalReaction direction="left-to-right" evidence="21">
        <dbReference type="Rhea" id="RHEA:45901"/>
    </physiologicalReaction>
</comment>
<dbReference type="Proteomes" id="UP000515159">
    <property type="component" value="Chromosome 5"/>
</dbReference>
<dbReference type="InterPro" id="IPR006108">
    <property type="entry name" value="3HC_DH_C"/>
</dbReference>
<evidence type="ECO:0000256" key="10">
    <source>
        <dbReference type="ARBA" id="ARBA00023002"/>
    </source>
</evidence>
<dbReference type="PANTHER" id="PTHR23309">
    <property type="entry name" value="3-HYDROXYACYL-COA DEHYROGENASE"/>
    <property type="match status" value="1"/>
</dbReference>
<evidence type="ECO:0000256" key="5">
    <source>
        <dbReference type="ARBA" id="ARBA00011245"/>
    </source>
</evidence>
<dbReference type="GO" id="GO:0006635">
    <property type="term" value="P:fatty acid beta-oxidation"/>
    <property type="evidence" value="ECO:0007669"/>
    <property type="project" value="UniProtKB-UniPathway"/>
</dbReference>
<evidence type="ECO:0000256" key="2">
    <source>
        <dbReference type="ARBA" id="ARBA00004275"/>
    </source>
</evidence>
<evidence type="ECO:0000256" key="16">
    <source>
        <dbReference type="ARBA" id="ARBA00023268"/>
    </source>
</evidence>
<evidence type="ECO:0000256" key="4">
    <source>
        <dbReference type="ARBA" id="ARBA00008750"/>
    </source>
</evidence>
<dbReference type="SUPFAM" id="SSF51735">
    <property type="entry name" value="NAD(P)-binding Rossmann-fold domains"/>
    <property type="match status" value="1"/>
</dbReference>
<evidence type="ECO:0000256" key="24">
    <source>
        <dbReference type="ARBA" id="ARBA00036370"/>
    </source>
</evidence>
<comment type="subcellular location">
    <subcellularLocation>
        <location evidence="2">Peroxisome</location>
    </subcellularLocation>
</comment>
<evidence type="ECO:0000256" key="21">
    <source>
        <dbReference type="ARBA" id="ARBA00035959"/>
    </source>
</evidence>
<keyword evidence="15" id="KW-0456">Lyase</keyword>
<evidence type="ECO:0000256" key="36">
    <source>
        <dbReference type="RuleBase" id="RU003707"/>
    </source>
</evidence>
<dbReference type="Pfam" id="PF00378">
    <property type="entry name" value="ECH_1"/>
    <property type="match status" value="1"/>
</dbReference>
<keyword evidence="12" id="KW-0443">Lipid metabolism</keyword>
<comment type="catalytic activity">
    <reaction evidence="27">
        <text>(3E)-decenoyl-CoA = (2E)-decenoyl-CoA</text>
        <dbReference type="Rhea" id="RHEA:45752"/>
        <dbReference type="ChEBI" id="CHEBI:61406"/>
        <dbReference type="ChEBI" id="CHEBI:84793"/>
    </reaction>
    <physiologicalReaction direction="left-to-right" evidence="27">
        <dbReference type="Rhea" id="RHEA:45753"/>
    </physiologicalReaction>
</comment>
<dbReference type="AlphaFoldDB" id="A0A6P8QVP1"/>
<comment type="catalytic activity">
    <reaction evidence="17">
        <text>(3S)-hydroxydecanoyl-CoA = (2E)-decenoyl-CoA + H2O</text>
        <dbReference type="Rhea" id="RHEA:31191"/>
        <dbReference type="ChEBI" id="CHEBI:15377"/>
        <dbReference type="ChEBI" id="CHEBI:61406"/>
        <dbReference type="ChEBI" id="CHEBI:62616"/>
    </reaction>
    <physiologicalReaction direction="right-to-left" evidence="17">
        <dbReference type="Rhea" id="RHEA:31193"/>
    </physiologicalReaction>
</comment>
<evidence type="ECO:0000256" key="23">
    <source>
        <dbReference type="ARBA" id="ARBA00036353"/>
    </source>
</evidence>
<comment type="catalytic activity">
    <reaction evidence="28">
        <text>(2E)-hexadecenedioyl-CoA + H2O = (3S)-hydroxyhexadecanedioyl-CoA</text>
        <dbReference type="Rhea" id="RHEA:40259"/>
        <dbReference type="ChEBI" id="CHEBI:15377"/>
        <dbReference type="ChEBI" id="CHEBI:77075"/>
        <dbReference type="ChEBI" id="CHEBI:77080"/>
    </reaction>
    <physiologicalReaction direction="left-to-right" evidence="28">
        <dbReference type="Rhea" id="RHEA:40260"/>
    </physiologicalReaction>
</comment>
<keyword evidence="11" id="KW-0520">NAD</keyword>
<comment type="catalytic activity">
    <reaction evidence="1">
        <text>(3S)-hydroxyhexadecanoyl-CoA = (2E)-hexadecenoyl-CoA + H2O</text>
        <dbReference type="Rhea" id="RHEA:31163"/>
        <dbReference type="ChEBI" id="CHEBI:15377"/>
        <dbReference type="ChEBI" id="CHEBI:61526"/>
        <dbReference type="ChEBI" id="CHEBI:62613"/>
    </reaction>
    <physiologicalReaction direction="right-to-left" evidence="1">
        <dbReference type="Rhea" id="RHEA:31165"/>
    </physiologicalReaction>
</comment>
<comment type="similarity">
    <text evidence="4">In the N-terminal section; belongs to the enoyl-CoA hydratase/isomerase family.</text>
</comment>
<evidence type="ECO:0000256" key="6">
    <source>
        <dbReference type="ARBA" id="ARBA00012064"/>
    </source>
</evidence>
<comment type="catalytic activity">
    <reaction evidence="22">
        <text>(3Z)-hexenoyl-CoA = (2E)-hexenoyl-CoA</text>
        <dbReference type="Rhea" id="RHEA:45748"/>
        <dbReference type="ChEBI" id="CHEBI:62077"/>
        <dbReference type="ChEBI" id="CHEBI:85415"/>
    </reaction>
    <physiologicalReaction direction="left-to-right" evidence="22">
        <dbReference type="Rhea" id="RHEA:45749"/>
    </physiologicalReaction>
</comment>
<keyword evidence="9" id="KW-0276">Fatty acid metabolism</keyword>